<dbReference type="EMBL" id="AAOF01000001">
    <property type="protein sequence ID" value="EAR22959.1"/>
    <property type="molecule type" value="Genomic_DNA"/>
</dbReference>
<reference evidence="3 4" key="1">
    <citation type="submission" date="2006-02" db="EMBL/GenBank/DDBJ databases">
        <authorList>
            <person name="Waterbury J."/>
            <person name="Ferriera S."/>
            <person name="Johnson J."/>
            <person name="Kravitz S."/>
            <person name="Halpern A."/>
            <person name="Remington K."/>
            <person name="Beeson K."/>
            <person name="Tran B."/>
            <person name="Rogers Y.-H."/>
            <person name="Friedman R."/>
            <person name="Venter J.C."/>
        </authorList>
    </citation>
    <scope>NUCLEOTIDE SEQUENCE [LARGE SCALE GENOMIC DNA]</scope>
    <source>
        <strain evidence="3 4">Nb-231</strain>
    </source>
</reference>
<dbReference type="Gene3D" id="2.40.50.90">
    <property type="match status" value="1"/>
</dbReference>
<comment type="caution">
    <text evidence="3">The sequence shown here is derived from an EMBL/GenBank/DDBJ whole genome shotgun (WGS) entry which is preliminary data.</text>
</comment>
<dbReference type="HOGENOM" id="CLU_046484_6_1_6"/>
<organism evidence="3 4">
    <name type="scientific">Nitrococcus mobilis Nb-231</name>
    <dbReference type="NCBI Taxonomy" id="314278"/>
    <lineage>
        <taxon>Bacteria</taxon>
        <taxon>Pseudomonadati</taxon>
        <taxon>Pseudomonadota</taxon>
        <taxon>Gammaproteobacteria</taxon>
        <taxon>Chromatiales</taxon>
        <taxon>Ectothiorhodospiraceae</taxon>
        <taxon>Nitrococcus</taxon>
    </lineage>
</organism>
<dbReference type="RefSeq" id="WP_005003729.1">
    <property type="nucleotide sequence ID" value="NZ_CH672427.1"/>
</dbReference>
<dbReference type="PANTHER" id="PTHR12302:SF26">
    <property type="entry name" value="BLR1266 PROTEIN"/>
    <property type="match status" value="1"/>
</dbReference>
<dbReference type="InterPro" id="IPR035437">
    <property type="entry name" value="SNase_OB-fold_sf"/>
</dbReference>
<sequence>MRFFLILLALLPNLVFAETLAGIPLVVDGDTLEIQGERIRLYGIDAPERAQPCYDSDGFPWRCGQKAAAALAARIGGQTVRCEGNERDRAGHRIAVCHLQGQDLNAWMVRWGWAPAYRCCSRAYLAEEWQAKAAGVGIWSGSFVMPWRWRSLWHDADTTDDKGYPGFGHQGAAGRFRRF</sequence>
<protein>
    <submittedName>
        <fullName evidence="3">SNase-like nuclease</fullName>
    </submittedName>
</protein>
<dbReference type="PANTHER" id="PTHR12302">
    <property type="entry name" value="EBNA2 BINDING PROTEIN P100"/>
    <property type="match status" value="1"/>
</dbReference>
<evidence type="ECO:0000259" key="2">
    <source>
        <dbReference type="PROSITE" id="PS50830"/>
    </source>
</evidence>
<evidence type="ECO:0000256" key="1">
    <source>
        <dbReference type="SAM" id="SignalP"/>
    </source>
</evidence>
<keyword evidence="1" id="KW-0732">Signal</keyword>
<evidence type="ECO:0000313" key="3">
    <source>
        <dbReference type="EMBL" id="EAR22959.1"/>
    </source>
</evidence>
<proteinExistence type="predicted"/>
<keyword evidence="4" id="KW-1185">Reference proteome</keyword>
<dbReference type="AlphaFoldDB" id="A4BKX1"/>
<name>A4BKX1_9GAMM</name>
<dbReference type="STRING" id="314278.NB231_14103"/>
<dbReference type="SMART" id="SM00318">
    <property type="entry name" value="SNc"/>
    <property type="match status" value="1"/>
</dbReference>
<dbReference type="InterPro" id="IPR016071">
    <property type="entry name" value="Staphylococal_nuclease_OB-fold"/>
</dbReference>
<dbReference type="Pfam" id="PF00565">
    <property type="entry name" value="SNase"/>
    <property type="match status" value="1"/>
</dbReference>
<dbReference type="eggNOG" id="COG1525">
    <property type="taxonomic scope" value="Bacteria"/>
</dbReference>
<feature type="chain" id="PRO_5002666743" evidence="1">
    <location>
        <begin position="18"/>
        <end position="179"/>
    </location>
</feature>
<evidence type="ECO:0000313" key="4">
    <source>
        <dbReference type="Proteomes" id="UP000003374"/>
    </source>
</evidence>
<dbReference type="SUPFAM" id="SSF50199">
    <property type="entry name" value="Staphylococcal nuclease"/>
    <property type="match status" value="1"/>
</dbReference>
<dbReference type="PROSITE" id="PS50830">
    <property type="entry name" value="TNASE_3"/>
    <property type="match status" value="1"/>
</dbReference>
<dbReference type="Proteomes" id="UP000003374">
    <property type="component" value="Unassembled WGS sequence"/>
</dbReference>
<accession>A4BKX1</accession>
<feature type="domain" description="TNase-like" evidence="2">
    <location>
        <begin position="17"/>
        <end position="141"/>
    </location>
</feature>
<gene>
    <name evidence="3" type="ORF">NB231_14103</name>
</gene>
<dbReference type="OrthoDB" id="6867997at2"/>
<feature type="signal peptide" evidence="1">
    <location>
        <begin position="1"/>
        <end position="17"/>
    </location>
</feature>